<evidence type="ECO:0000313" key="1">
    <source>
        <dbReference type="EMBL" id="KAF7362345.1"/>
    </source>
</evidence>
<name>A0A8H6YQZ3_9AGAR</name>
<dbReference type="OrthoDB" id="10590687at2759"/>
<comment type="caution">
    <text evidence="1">The sequence shown here is derived from an EMBL/GenBank/DDBJ whole genome shotgun (WGS) entry which is preliminary data.</text>
</comment>
<sequence>MQMLPINSPFLHTLQFELHIPIPYNDEIFPQSGLSDLVSAFNLMPLPAITTLDISLLTQHEIDGFEDAVADLVDLPKADFSPFLASHPNLLHLTLSTHGTELPKDIEFLPLLRLFKGSFEDAAAICARQRQFDKLVLTFFFILTHRKSRAKHHHSILFHSLLTSPSLNSKSSLLTFAER</sequence>
<organism evidence="1 2">
    <name type="scientific">Mycena venus</name>
    <dbReference type="NCBI Taxonomy" id="2733690"/>
    <lineage>
        <taxon>Eukaryota</taxon>
        <taxon>Fungi</taxon>
        <taxon>Dikarya</taxon>
        <taxon>Basidiomycota</taxon>
        <taxon>Agaricomycotina</taxon>
        <taxon>Agaricomycetes</taxon>
        <taxon>Agaricomycetidae</taxon>
        <taxon>Agaricales</taxon>
        <taxon>Marasmiineae</taxon>
        <taxon>Mycenaceae</taxon>
        <taxon>Mycena</taxon>
    </lineage>
</organism>
<evidence type="ECO:0000313" key="2">
    <source>
        <dbReference type="Proteomes" id="UP000620124"/>
    </source>
</evidence>
<proteinExistence type="predicted"/>
<dbReference type="AlphaFoldDB" id="A0A8H6YQZ3"/>
<protein>
    <submittedName>
        <fullName evidence="1">Uncharacterized protein</fullName>
    </submittedName>
</protein>
<dbReference type="Proteomes" id="UP000620124">
    <property type="component" value="Unassembled WGS sequence"/>
</dbReference>
<keyword evidence="2" id="KW-1185">Reference proteome</keyword>
<dbReference type="EMBL" id="JACAZI010000004">
    <property type="protein sequence ID" value="KAF7362345.1"/>
    <property type="molecule type" value="Genomic_DNA"/>
</dbReference>
<reference evidence="1" key="1">
    <citation type="submission" date="2020-05" db="EMBL/GenBank/DDBJ databases">
        <title>Mycena genomes resolve the evolution of fungal bioluminescence.</title>
        <authorList>
            <person name="Tsai I.J."/>
        </authorList>
    </citation>
    <scope>NUCLEOTIDE SEQUENCE</scope>
    <source>
        <strain evidence="1">CCC161011</strain>
    </source>
</reference>
<gene>
    <name evidence="1" type="ORF">MVEN_00581100</name>
</gene>
<accession>A0A8H6YQZ3</accession>